<keyword evidence="1" id="KW-1133">Transmembrane helix</keyword>
<keyword evidence="1" id="KW-0472">Membrane</keyword>
<evidence type="ECO:0000313" key="3">
    <source>
        <dbReference type="EMBL" id="MBE6501488.1"/>
    </source>
</evidence>
<organism evidence="3 4">
    <name type="scientific">Methanobrevibacter thaueri</name>
    <dbReference type="NCBI Taxonomy" id="190975"/>
    <lineage>
        <taxon>Archaea</taxon>
        <taxon>Methanobacteriati</taxon>
        <taxon>Methanobacteriota</taxon>
        <taxon>Methanomada group</taxon>
        <taxon>Methanobacteria</taxon>
        <taxon>Methanobacteriales</taxon>
        <taxon>Methanobacteriaceae</taxon>
        <taxon>Methanobrevibacter</taxon>
    </lineage>
</organism>
<dbReference type="AlphaFoldDB" id="A0A8T3VFW3"/>
<evidence type="ECO:0000313" key="4">
    <source>
        <dbReference type="Proteomes" id="UP000783037"/>
    </source>
</evidence>
<dbReference type="Pfam" id="PF13239">
    <property type="entry name" value="2TM"/>
    <property type="match status" value="1"/>
</dbReference>
<comment type="caution">
    <text evidence="3">The sequence shown here is derived from an EMBL/GenBank/DDBJ whole genome shotgun (WGS) entry which is preliminary data.</text>
</comment>
<feature type="transmembrane region" description="Helical" evidence="1">
    <location>
        <begin position="21"/>
        <end position="54"/>
    </location>
</feature>
<protein>
    <submittedName>
        <fullName evidence="3">2TM domain-containing protein</fullName>
    </submittedName>
</protein>
<keyword evidence="1" id="KW-0812">Transmembrane</keyword>
<reference evidence="3" key="1">
    <citation type="submission" date="2019-04" db="EMBL/GenBank/DDBJ databases">
        <title>Evolution of Biomass-Degrading Anaerobic Consortia Revealed by Metagenomics.</title>
        <authorList>
            <person name="Peng X."/>
        </authorList>
    </citation>
    <scope>NUCLEOTIDE SEQUENCE</scope>
    <source>
        <strain evidence="3">SIG18</strain>
    </source>
</reference>
<sequence>MDLRQRAEKRVDAKIEFQENLFKYLIVNVIIAIICLLFLQSFWLLFLVMIFWGFDVLDKFFKAYSIKDYREEMIEKEISKMGE</sequence>
<evidence type="ECO:0000256" key="1">
    <source>
        <dbReference type="SAM" id="Phobius"/>
    </source>
</evidence>
<evidence type="ECO:0000259" key="2">
    <source>
        <dbReference type="Pfam" id="PF13239"/>
    </source>
</evidence>
<feature type="domain" description="2TM" evidence="2">
    <location>
        <begin position="5"/>
        <end position="77"/>
    </location>
</feature>
<dbReference type="EMBL" id="SUTK01000011">
    <property type="protein sequence ID" value="MBE6501488.1"/>
    <property type="molecule type" value="Genomic_DNA"/>
</dbReference>
<dbReference type="Proteomes" id="UP000783037">
    <property type="component" value="Unassembled WGS sequence"/>
</dbReference>
<gene>
    <name evidence="3" type="ORF">E7Z79_03500</name>
</gene>
<proteinExistence type="predicted"/>
<accession>A0A8T3VFW3</accession>
<name>A0A8T3VFW3_9EURY</name>
<dbReference type="InterPro" id="IPR025698">
    <property type="entry name" value="2TM_dom"/>
</dbReference>
<dbReference type="RefSeq" id="WP_303738595.1">
    <property type="nucleotide sequence ID" value="NZ_SUTK01000011.1"/>
</dbReference>